<dbReference type="EMBL" id="JARAOO010000009">
    <property type="protein sequence ID" value="KAJ7957169.1"/>
    <property type="molecule type" value="Genomic_DNA"/>
</dbReference>
<dbReference type="PROSITE" id="PS51032">
    <property type="entry name" value="AP2_ERF"/>
    <property type="match status" value="1"/>
</dbReference>
<dbReference type="FunFam" id="3.30.730.10:FF:000001">
    <property type="entry name" value="Ethylene-responsive transcription factor 2"/>
    <property type="match status" value="1"/>
</dbReference>
<dbReference type="GO" id="GO:0003677">
    <property type="term" value="F:DNA binding"/>
    <property type="evidence" value="ECO:0007669"/>
    <property type="project" value="UniProtKB-KW"/>
</dbReference>
<feature type="compositionally biased region" description="Polar residues" evidence="7">
    <location>
        <begin position="207"/>
        <end position="218"/>
    </location>
</feature>
<dbReference type="GO" id="GO:0003700">
    <property type="term" value="F:DNA-binding transcription factor activity"/>
    <property type="evidence" value="ECO:0007669"/>
    <property type="project" value="InterPro"/>
</dbReference>
<dbReference type="PRINTS" id="PR00367">
    <property type="entry name" value="ETHRSPELEMNT"/>
</dbReference>
<feature type="region of interest" description="Disordered" evidence="7">
    <location>
        <begin position="8"/>
        <end position="55"/>
    </location>
</feature>
<name>A0AAD7LFF2_QUISA</name>
<dbReference type="PANTHER" id="PTHR31190">
    <property type="entry name" value="DNA-BINDING DOMAIN"/>
    <property type="match status" value="1"/>
</dbReference>
<comment type="similarity">
    <text evidence="6">Belongs to the AP2/ERF transcription factor family. ERF subfamily.</text>
</comment>
<dbReference type="InterPro" id="IPR036955">
    <property type="entry name" value="AP2/ERF_dom_sf"/>
</dbReference>
<gene>
    <name evidence="9" type="ORF">O6P43_023501</name>
</gene>
<keyword evidence="4" id="KW-0804">Transcription</keyword>
<feature type="compositionally biased region" description="Low complexity" evidence="7">
    <location>
        <begin position="219"/>
        <end position="229"/>
    </location>
</feature>
<feature type="compositionally biased region" description="Polar residues" evidence="7">
    <location>
        <begin position="17"/>
        <end position="52"/>
    </location>
</feature>
<dbReference type="SUPFAM" id="SSF54171">
    <property type="entry name" value="DNA-binding domain"/>
    <property type="match status" value="1"/>
</dbReference>
<evidence type="ECO:0000256" key="6">
    <source>
        <dbReference type="ARBA" id="ARBA00024343"/>
    </source>
</evidence>
<evidence type="ECO:0000256" key="7">
    <source>
        <dbReference type="SAM" id="MobiDB-lite"/>
    </source>
</evidence>
<comment type="caution">
    <text evidence="9">The sequence shown here is derived from an EMBL/GenBank/DDBJ whole genome shotgun (WGS) entry which is preliminary data.</text>
</comment>
<dbReference type="Proteomes" id="UP001163823">
    <property type="component" value="Chromosome 9"/>
</dbReference>
<evidence type="ECO:0000256" key="4">
    <source>
        <dbReference type="ARBA" id="ARBA00023163"/>
    </source>
</evidence>
<evidence type="ECO:0000256" key="5">
    <source>
        <dbReference type="ARBA" id="ARBA00023242"/>
    </source>
</evidence>
<dbReference type="InterPro" id="IPR001471">
    <property type="entry name" value="AP2/ERF_dom"/>
</dbReference>
<proteinExistence type="inferred from homology"/>
<reference evidence="9" key="1">
    <citation type="journal article" date="2023" name="Science">
        <title>Elucidation of the pathway for biosynthesis of saponin adjuvants from the soapbark tree.</title>
        <authorList>
            <person name="Reed J."/>
            <person name="Orme A."/>
            <person name="El-Demerdash A."/>
            <person name="Owen C."/>
            <person name="Martin L.B.B."/>
            <person name="Misra R.C."/>
            <person name="Kikuchi S."/>
            <person name="Rejzek M."/>
            <person name="Martin A.C."/>
            <person name="Harkess A."/>
            <person name="Leebens-Mack J."/>
            <person name="Louveau T."/>
            <person name="Stephenson M.J."/>
            <person name="Osbourn A."/>
        </authorList>
    </citation>
    <scope>NUCLEOTIDE SEQUENCE</scope>
    <source>
        <tissue evidence="9">Leaf</tissue>
    </source>
</reference>
<dbReference type="AlphaFoldDB" id="A0AAD7LFF2"/>
<evidence type="ECO:0000256" key="3">
    <source>
        <dbReference type="ARBA" id="ARBA00023125"/>
    </source>
</evidence>
<evidence type="ECO:0000259" key="8">
    <source>
        <dbReference type="PROSITE" id="PS51032"/>
    </source>
</evidence>
<evidence type="ECO:0000313" key="10">
    <source>
        <dbReference type="Proteomes" id="UP001163823"/>
    </source>
</evidence>
<dbReference type="PANTHER" id="PTHR31190:SF489">
    <property type="entry name" value="ETHYLENE-RESPONSIVE TRANSCRIPTION FACTOR ERF113-RELATED"/>
    <property type="match status" value="1"/>
</dbReference>
<dbReference type="KEGG" id="qsa:O6P43_023501"/>
<sequence length="267" mass="29551">MSAMVAALSQVIGGSGSHQSNPDDPQLHGQSLVTNNSTENQPSQPVLDQGNVNVKRRHYRGVRQRPWGKWASEIRDPKKAARVWLGTFDTAEAAALAYDEAALRFKGSKAKLNFPERVQLNNEPTIGNINHLGNYQLTTNTPVPLPHAPHYQSPTMSFSQQNYNYFDPNYQQYYAQLMGMGMNMGGTAAGSNSNFNYAAMPIGRSAGTLSTNTPSRPSQQQQLLLQQQQQEEELLKFSMQYGGSSSSSHDHDPDPDPDPNKKWRSGQ</sequence>
<keyword evidence="3" id="KW-0238">DNA-binding</keyword>
<protein>
    <submittedName>
        <fullName evidence="9">Ethylene-responsive transcription factor</fullName>
    </submittedName>
</protein>
<dbReference type="Gene3D" id="3.30.730.10">
    <property type="entry name" value="AP2/ERF domain"/>
    <property type="match status" value="1"/>
</dbReference>
<evidence type="ECO:0000313" key="9">
    <source>
        <dbReference type="EMBL" id="KAJ7957169.1"/>
    </source>
</evidence>
<dbReference type="InterPro" id="IPR016177">
    <property type="entry name" value="DNA-bd_dom_sf"/>
</dbReference>
<evidence type="ECO:0000256" key="2">
    <source>
        <dbReference type="ARBA" id="ARBA00023015"/>
    </source>
</evidence>
<evidence type="ECO:0000256" key="1">
    <source>
        <dbReference type="ARBA" id="ARBA00004123"/>
    </source>
</evidence>
<dbReference type="GO" id="GO:0009873">
    <property type="term" value="P:ethylene-activated signaling pathway"/>
    <property type="evidence" value="ECO:0007669"/>
    <property type="project" value="InterPro"/>
</dbReference>
<keyword evidence="10" id="KW-1185">Reference proteome</keyword>
<dbReference type="InterPro" id="IPR044808">
    <property type="entry name" value="ERF_plant"/>
</dbReference>
<dbReference type="CDD" id="cd00018">
    <property type="entry name" value="AP2"/>
    <property type="match status" value="1"/>
</dbReference>
<keyword evidence="5" id="KW-0539">Nucleus</keyword>
<feature type="region of interest" description="Disordered" evidence="7">
    <location>
        <begin position="206"/>
        <end position="267"/>
    </location>
</feature>
<dbReference type="Pfam" id="PF00847">
    <property type="entry name" value="AP2"/>
    <property type="match status" value="1"/>
</dbReference>
<dbReference type="GO" id="GO:0005634">
    <property type="term" value="C:nucleus"/>
    <property type="evidence" value="ECO:0007669"/>
    <property type="project" value="UniProtKB-SubCell"/>
</dbReference>
<accession>A0AAD7LFF2</accession>
<dbReference type="SMART" id="SM00380">
    <property type="entry name" value="AP2"/>
    <property type="match status" value="1"/>
</dbReference>
<comment type="subcellular location">
    <subcellularLocation>
        <location evidence="1">Nucleus</location>
    </subcellularLocation>
</comment>
<feature type="domain" description="AP2/ERF" evidence="8">
    <location>
        <begin position="58"/>
        <end position="115"/>
    </location>
</feature>
<keyword evidence="2" id="KW-0805">Transcription regulation</keyword>
<feature type="compositionally biased region" description="Basic and acidic residues" evidence="7">
    <location>
        <begin position="248"/>
        <end position="261"/>
    </location>
</feature>
<organism evidence="9 10">
    <name type="scientific">Quillaja saponaria</name>
    <name type="common">Soap bark tree</name>
    <dbReference type="NCBI Taxonomy" id="32244"/>
    <lineage>
        <taxon>Eukaryota</taxon>
        <taxon>Viridiplantae</taxon>
        <taxon>Streptophyta</taxon>
        <taxon>Embryophyta</taxon>
        <taxon>Tracheophyta</taxon>
        <taxon>Spermatophyta</taxon>
        <taxon>Magnoliopsida</taxon>
        <taxon>eudicotyledons</taxon>
        <taxon>Gunneridae</taxon>
        <taxon>Pentapetalae</taxon>
        <taxon>rosids</taxon>
        <taxon>fabids</taxon>
        <taxon>Fabales</taxon>
        <taxon>Quillajaceae</taxon>
        <taxon>Quillaja</taxon>
    </lineage>
</organism>